<feature type="transmembrane region" description="Helical" evidence="1">
    <location>
        <begin position="93"/>
        <end position="112"/>
    </location>
</feature>
<accession>A0A0H5QKD8</accession>
<evidence type="ECO:0000313" key="2">
    <source>
        <dbReference type="EMBL" id="CRZ02595.1"/>
    </source>
</evidence>
<feature type="transmembrane region" description="Helical" evidence="1">
    <location>
        <begin position="119"/>
        <end position="137"/>
    </location>
</feature>
<dbReference type="EMBL" id="HACM01002153">
    <property type="protein sequence ID" value="CRZ02595.1"/>
    <property type="molecule type" value="Transcribed_RNA"/>
</dbReference>
<feature type="transmembrane region" description="Helical" evidence="1">
    <location>
        <begin position="53"/>
        <end position="73"/>
    </location>
</feature>
<keyword evidence="1" id="KW-0812">Transmembrane</keyword>
<feature type="non-terminal residue" evidence="2">
    <location>
        <position position="1"/>
    </location>
</feature>
<protein>
    <recommendedName>
        <fullName evidence="3">Transmembrane protein</fullName>
    </recommendedName>
</protein>
<evidence type="ECO:0000256" key="1">
    <source>
        <dbReference type="SAM" id="Phobius"/>
    </source>
</evidence>
<dbReference type="AlphaFoldDB" id="A0A0H5QKD8"/>
<keyword evidence="1" id="KW-0472">Membrane</keyword>
<name>A0A0H5QKD8_9EUKA</name>
<sequence>YPSVKIPSADGAKTTVPSCGQGWRSSKFSSVFDTMGNSETDQTILDKTLSTTLPCLFTFLGIVSVLIALRILSELAHPDSTEWEFQVSITSEAVGMGIVAVLLSVLCIFDTMQVYTQEILTMAMSAAVLAILVASQIGHNHLLTTWPLHSLLIVLGSISIASPIRRPSAIIVIVSSNIIYISLLL</sequence>
<keyword evidence="1" id="KW-1133">Transmembrane helix</keyword>
<proteinExistence type="predicted"/>
<reference evidence="2" key="1">
    <citation type="submission" date="2015-04" db="EMBL/GenBank/DDBJ databases">
        <title>The genome sequence of the plant pathogenic Rhizarian Plasmodiophora brassicae reveals insights in its biotrophic life cycle and the origin of chitin synthesis.</title>
        <authorList>
            <person name="Schwelm A."/>
            <person name="Fogelqvist J."/>
            <person name="Knaust A."/>
            <person name="Julke S."/>
            <person name="Lilja T."/>
            <person name="Dhandapani V."/>
            <person name="Bonilla-Rosso G."/>
            <person name="Karlsson M."/>
            <person name="Shevchenko A."/>
            <person name="Choi S.R."/>
            <person name="Kim H.G."/>
            <person name="Park J.Y."/>
            <person name="Lim Y.P."/>
            <person name="Ludwig-Muller J."/>
            <person name="Dixelius C."/>
        </authorList>
    </citation>
    <scope>NUCLEOTIDE SEQUENCE</scope>
    <source>
        <tissue evidence="2">Potato root galls</tissue>
    </source>
</reference>
<evidence type="ECO:0008006" key="3">
    <source>
        <dbReference type="Google" id="ProtNLM"/>
    </source>
</evidence>
<feature type="transmembrane region" description="Helical" evidence="1">
    <location>
        <begin position="143"/>
        <end position="161"/>
    </location>
</feature>
<organism evidence="2">
    <name type="scientific">Spongospora subterranea</name>
    <dbReference type="NCBI Taxonomy" id="70186"/>
    <lineage>
        <taxon>Eukaryota</taxon>
        <taxon>Sar</taxon>
        <taxon>Rhizaria</taxon>
        <taxon>Endomyxa</taxon>
        <taxon>Phytomyxea</taxon>
        <taxon>Plasmodiophorida</taxon>
        <taxon>Plasmodiophoridae</taxon>
        <taxon>Spongospora</taxon>
    </lineage>
</organism>
<feature type="non-terminal residue" evidence="2">
    <location>
        <position position="185"/>
    </location>
</feature>